<sequence>MNDIEKAQVARLVSRLEDLKARSNGTFNPPAWMLDKNRYGKNSLTPQEQQEWAESVSHSMRSTVALSYLIECGNRWGMRDGQHVFRAGNTALGLTRELIENVLIVHVENAILSEQPEQKYLAVYLFYARNDEEKERRGYSWFSDFLDDLFIDVAAQLRAGETTAINSQIH</sequence>
<proteinExistence type="predicted"/>
<comment type="caution">
    <text evidence="1">The sequence shown here is derived from an EMBL/GenBank/DDBJ whole genome shotgun (WGS) entry which is preliminary data.</text>
</comment>
<reference evidence="1 2" key="1">
    <citation type="submission" date="2019-09" db="EMBL/GenBank/DDBJ databases">
        <title>Genomic diversity of phyloplane-associated Pantoea species in Pakistan cotton crop.</title>
        <authorList>
            <person name="Tufail M.R."/>
            <person name="Cook D.R."/>
        </authorList>
    </citation>
    <scope>NUCLEOTIDE SEQUENCE [LARGE SCALE GENOMIC DNA]</scope>
    <source>
        <strain evidence="1 2">B_8</strain>
    </source>
</reference>
<evidence type="ECO:0000313" key="1">
    <source>
        <dbReference type="EMBL" id="KAA6119599.1"/>
    </source>
</evidence>
<evidence type="ECO:0000313" key="2">
    <source>
        <dbReference type="Proteomes" id="UP000324255"/>
    </source>
</evidence>
<dbReference type="Proteomes" id="UP000324255">
    <property type="component" value="Unassembled WGS sequence"/>
</dbReference>
<dbReference type="RefSeq" id="WP_150019150.1">
    <property type="nucleotide sequence ID" value="NZ_VWVM01000024.1"/>
</dbReference>
<accession>A0AB34CD04</accession>
<protein>
    <submittedName>
        <fullName evidence="1">Uncharacterized protein</fullName>
    </submittedName>
</protein>
<gene>
    <name evidence="1" type="ORF">F3I20_21135</name>
</gene>
<dbReference type="AlphaFoldDB" id="A0AB34CD04"/>
<dbReference type="EMBL" id="VWVM01000024">
    <property type="protein sequence ID" value="KAA6119599.1"/>
    <property type="molecule type" value="Genomic_DNA"/>
</dbReference>
<organism evidence="1 2">
    <name type="scientific">Candidatus Pantoea gossypiicola</name>
    <dbReference type="NCBI Taxonomy" id="2608008"/>
    <lineage>
        <taxon>Bacteria</taxon>
        <taxon>Pseudomonadati</taxon>
        <taxon>Pseudomonadota</taxon>
        <taxon>Gammaproteobacteria</taxon>
        <taxon>Enterobacterales</taxon>
        <taxon>Erwiniaceae</taxon>
        <taxon>Pantoea</taxon>
    </lineage>
</organism>
<keyword evidence="2" id="KW-1185">Reference proteome</keyword>
<name>A0AB34CD04_9GAMM</name>